<dbReference type="GO" id="GO:0005789">
    <property type="term" value="C:endoplasmic reticulum membrane"/>
    <property type="evidence" value="ECO:0007669"/>
    <property type="project" value="UniProtKB-SubCell"/>
</dbReference>
<proteinExistence type="inferred from homology"/>
<accession>A0A8J5FLZ2</accession>
<dbReference type="InterPro" id="IPR008417">
    <property type="entry name" value="BAP29/BAP31"/>
</dbReference>
<comment type="caution">
    <text evidence="1">Lacks conserved residue(s) required for the propagation of feature annotation.</text>
</comment>
<keyword evidence="1" id="KW-0472">Membrane</keyword>
<keyword evidence="3" id="KW-1185">Reference proteome</keyword>
<comment type="function">
    <text evidence="1">May play a role in anterograde transport of membrane proteins from the endoplasmic reticulum to the Golgi.</text>
</comment>
<keyword evidence="1" id="KW-0813">Transport</keyword>
<name>A0A8J5FLZ2_ZINOF</name>
<protein>
    <recommendedName>
        <fullName evidence="1">Endoplasmic reticulum transmembrane protein</fullName>
    </recommendedName>
</protein>
<evidence type="ECO:0000256" key="1">
    <source>
        <dbReference type="RuleBase" id="RU367026"/>
    </source>
</evidence>
<dbReference type="PANTHER" id="PTHR12701:SF18">
    <property type="entry name" value="ENDOPLASMIC RETICULUM TRANSMEMBRANE PROTEIN"/>
    <property type="match status" value="1"/>
</dbReference>
<keyword evidence="1" id="KW-1133">Transmembrane helix</keyword>
<dbReference type="AlphaFoldDB" id="A0A8J5FLZ2"/>
<comment type="caution">
    <text evidence="2">The sequence shown here is derived from an EMBL/GenBank/DDBJ whole genome shotgun (WGS) entry which is preliminary data.</text>
</comment>
<dbReference type="GO" id="GO:0006888">
    <property type="term" value="P:endoplasmic reticulum to Golgi vesicle-mediated transport"/>
    <property type="evidence" value="ECO:0007669"/>
    <property type="project" value="UniProtKB-UniRule"/>
</dbReference>
<feature type="transmembrane region" description="Helical" evidence="1">
    <location>
        <begin position="42"/>
        <end position="64"/>
    </location>
</feature>
<gene>
    <name evidence="2" type="ORF">ZIOFF_055336</name>
</gene>
<dbReference type="Proteomes" id="UP000734854">
    <property type="component" value="Unassembled WGS sequence"/>
</dbReference>
<organism evidence="2 3">
    <name type="scientific">Zingiber officinale</name>
    <name type="common">Ginger</name>
    <name type="synonym">Amomum zingiber</name>
    <dbReference type="NCBI Taxonomy" id="94328"/>
    <lineage>
        <taxon>Eukaryota</taxon>
        <taxon>Viridiplantae</taxon>
        <taxon>Streptophyta</taxon>
        <taxon>Embryophyta</taxon>
        <taxon>Tracheophyta</taxon>
        <taxon>Spermatophyta</taxon>
        <taxon>Magnoliopsida</taxon>
        <taxon>Liliopsida</taxon>
        <taxon>Zingiberales</taxon>
        <taxon>Zingiberaceae</taxon>
        <taxon>Zingiber</taxon>
    </lineage>
</organism>
<keyword evidence="1" id="KW-0931">ER-Golgi transport</keyword>
<comment type="similarity">
    <text evidence="1">Belongs to the BCAP29/BCAP31 family.</text>
</comment>
<keyword evidence="1" id="KW-0812">Transmembrane</keyword>
<keyword evidence="1" id="KW-0256">Endoplasmic reticulum</keyword>
<dbReference type="EMBL" id="JACMSC010000015">
    <property type="protein sequence ID" value="KAG6486757.1"/>
    <property type="molecule type" value="Genomic_DNA"/>
</dbReference>
<dbReference type="GO" id="GO:0070973">
    <property type="term" value="P:protein localization to endoplasmic reticulum exit site"/>
    <property type="evidence" value="ECO:0007669"/>
    <property type="project" value="UniProtKB-UniRule"/>
</dbReference>
<dbReference type="PANTHER" id="PTHR12701">
    <property type="entry name" value="BCR-ASSOCIATED PROTEIN, BAP"/>
    <property type="match status" value="1"/>
</dbReference>
<reference evidence="2 3" key="1">
    <citation type="submission" date="2020-08" db="EMBL/GenBank/DDBJ databases">
        <title>Plant Genome Project.</title>
        <authorList>
            <person name="Zhang R.-G."/>
        </authorList>
    </citation>
    <scope>NUCLEOTIDE SEQUENCE [LARGE SCALE GENOMIC DNA]</scope>
    <source>
        <tissue evidence="2">Rhizome</tissue>
    </source>
</reference>
<comment type="subcellular location">
    <subcellularLocation>
        <location evidence="1">Endoplasmic reticulum membrane</location>
        <topology evidence="1">Multi-pass membrane protein</topology>
    </subcellularLocation>
</comment>
<evidence type="ECO:0000313" key="3">
    <source>
        <dbReference type="Proteomes" id="UP000734854"/>
    </source>
</evidence>
<evidence type="ECO:0000313" key="2">
    <source>
        <dbReference type="EMBL" id="KAG6486757.1"/>
    </source>
</evidence>
<sequence length="158" mass="17659">MIQLLFTVLAAEAATVTALLFSTTLRKLVVMGVDQLKRGRGPVVVKTVAATALVVFCSSLYSMVKINRRSVEHGTLTPTDQVLMSRNLLEATLMGKNPPFNVTFLLSQHSIQKSHPTQNFTGFILFLALVVDRLHHYVRELRWLRTSLDSATKHDRAL</sequence>
<keyword evidence="1" id="KW-0653">Protein transport</keyword>
<dbReference type="GO" id="GO:0006886">
    <property type="term" value="P:intracellular protein transport"/>
    <property type="evidence" value="ECO:0007669"/>
    <property type="project" value="UniProtKB-UniRule"/>
</dbReference>